<dbReference type="Gene3D" id="3.30.450.40">
    <property type="match status" value="1"/>
</dbReference>
<evidence type="ECO:0000256" key="1">
    <source>
        <dbReference type="ARBA" id="ARBA00023015"/>
    </source>
</evidence>
<dbReference type="InterPro" id="IPR005471">
    <property type="entry name" value="Tscrpt_reg_IclR_N"/>
</dbReference>
<evidence type="ECO:0000313" key="4">
    <source>
        <dbReference type="EMBL" id="CAB4566125.1"/>
    </source>
</evidence>
<dbReference type="SUPFAM" id="SSF55781">
    <property type="entry name" value="GAF domain-like"/>
    <property type="match status" value="1"/>
</dbReference>
<reference evidence="4" key="1">
    <citation type="submission" date="2020-05" db="EMBL/GenBank/DDBJ databases">
        <authorList>
            <person name="Chiriac C."/>
            <person name="Salcher M."/>
            <person name="Ghai R."/>
            <person name="Kavagutti S V."/>
        </authorList>
    </citation>
    <scope>NUCLEOTIDE SEQUENCE</scope>
</reference>
<dbReference type="PANTHER" id="PTHR30136">
    <property type="entry name" value="HELIX-TURN-HELIX TRANSCRIPTIONAL REGULATOR, ICLR FAMILY"/>
    <property type="match status" value="1"/>
</dbReference>
<protein>
    <submittedName>
        <fullName evidence="4">Unannotated protein</fullName>
    </submittedName>
</protein>
<accession>A0A6J6DT86</accession>
<dbReference type="Gene3D" id="1.10.10.10">
    <property type="entry name" value="Winged helix-like DNA-binding domain superfamily/Winged helix DNA-binding domain"/>
    <property type="match status" value="1"/>
</dbReference>
<dbReference type="InterPro" id="IPR036390">
    <property type="entry name" value="WH_DNA-bd_sf"/>
</dbReference>
<dbReference type="GO" id="GO:0045892">
    <property type="term" value="P:negative regulation of DNA-templated transcription"/>
    <property type="evidence" value="ECO:0007669"/>
    <property type="project" value="TreeGrafter"/>
</dbReference>
<name>A0A6J6DT86_9ZZZZ</name>
<dbReference type="InterPro" id="IPR050707">
    <property type="entry name" value="HTH_MetabolicPath_Reg"/>
</dbReference>
<dbReference type="SMART" id="SM00346">
    <property type="entry name" value="HTH_ICLR"/>
    <property type="match status" value="1"/>
</dbReference>
<dbReference type="AlphaFoldDB" id="A0A6J6DT86"/>
<dbReference type="PANTHER" id="PTHR30136:SF35">
    <property type="entry name" value="HTH-TYPE TRANSCRIPTIONAL REGULATOR RV1719"/>
    <property type="match status" value="1"/>
</dbReference>
<dbReference type="InterPro" id="IPR029016">
    <property type="entry name" value="GAF-like_dom_sf"/>
</dbReference>
<dbReference type="GO" id="GO:0003677">
    <property type="term" value="F:DNA binding"/>
    <property type="evidence" value="ECO:0007669"/>
    <property type="project" value="InterPro"/>
</dbReference>
<proteinExistence type="predicted"/>
<organism evidence="4">
    <name type="scientific">freshwater metagenome</name>
    <dbReference type="NCBI Taxonomy" id="449393"/>
    <lineage>
        <taxon>unclassified sequences</taxon>
        <taxon>metagenomes</taxon>
        <taxon>ecological metagenomes</taxon>
    </lineage>
</organism>
<dbReference type="EMBL" id="CAEZTS010000005">
    <property type="protein sequence ID" value="CAB4566125.1"/>
    <property type="molecule type" value="Genomic_DNA"/>
</dbReference>
<dbReference type="Pfam" id="PF09339">
    <property type="entry name" value="HTH_IclR"/>
    <property type="match status" value="1"/>
</dbReference>
<evidence type="ECO:0000259" key="3">
    <source>
        <dbReference type="PROSITE" id="PS51077"/>
    </source>
</evidence>
<dbReference type="InterPro" id="IPR036388">
    <property type="entry name" value="WH-like_DNA-bd_sf"/>
</dbReference>
<keyword evidence="1" id="KW-0805">Transcription regulation</keyword>
<dbReference type="GO" id="GO:0003700">
    <property type="term" value="F:DNA-binding transcription factor activity"/>
    <property type="evidence" value="ECO:0007669"/>
    <property type="project" value="TreeGrafter"/>
</dbReference>
<dbReference type="PROSITE" id="PS51077">
    <property type="entry name" value="HTH_ICLR"/>
    <property type="match status" value="1"/>
</dbReference>
<feature type="domain" description="HTH iclR-type" evidence="3">
    <location>
        <begin position="6"/>
        <end position="67"/>
    </location>
</feature>
<dbReference type="SUPFAM" id="SSF46785">
    <property type="entry name" value="Winged helix' DNA-binding domain"/>
    <property type="match status" value="1"/>
</dbReference>
<gene>
    <name evidence="4" type="ORF">UFOPK1722_00089</name>
</gene>
<keyword evidence="2" id="KW-0804">Transcription</keyword>
<evidence type="ECO:0000256" key="2">
    <source>
        <dbReference type="ARBA" id="ARBA00023163"/>
    </source>
</evidence>
<sequence>MAVQSLQTVENAMSVMEAVAQHQPVGVSALARKMDMDKNTVQRILVTLGRQGWLVQDGPKGAWTLSAKILSLSSKVSGQMLERSRPFMGALLSATKESVTLWKLDGPHESRVATLIEIIESPQALRVTIPLGTTFDLNAPPGSHFDVQPFLERFPNGRTAWGTPFLDRAPRFFAHDRSYPTAMSIGSVIYDGPGEPLGTLAVIGPKTRIAEDRQQFIGEEIADAARIISGF</sequence>